<dbReference type="GO" id="GO:0030145">
    <property type="term" value="F:manganese ion binding"/>
    <property type="evidence" value="ECO:0007669"/>
    <property type="project" value="TreeGrafter"/>
</dbReference>
<dbReference type="InterPro" id="IPR023696">
    <property type="entry name" value="Ureohydrolase_dom_sf"/>
</dbReference>
<dbReference type="PRINTS" id="PR00116">
    <property type="entry name" value="ARGINASE"/>
</dbReference>
<protein>
    <submittedName>
        <fullName evidence="5">Arginase</fullName>
        <ecNumber evidence="5">3.5.3.1</ecNumber>
    </submittedName>
</protein>
<proteinExistence type="inferred from homology"/>
<dbReference type="AlphaFoldDB" id="A0A927MZI2"/>
<keyword evidence="3" id="KW-0464">Manganese</keyword>
<dbReference type="RefSeq" id="WP_192753001.1">
    <property type="nucleotide sequence ID" value="NZ_BAABJL010000162.1"/>
</dbReference>
<dbReference type="PANTHER" id="PTHR43782:SF3">
    <property type="entry name" value="ARGINASE"/>
    <property type="match status" value="1"/>
</dbReference>
<sequence length="302" mass="32286">MKRVAVLDAPSNLGLAMPAPGVLPGCYKLPGAVRDNRLLTRIGATDAGCVVPPRYDASGWKRGDGLINAPALVEYTRRLADRISERLDAGDFLVVLGGDCSILLGPTLALRRRGRYGLVFVDGHSDFRHLGGEVTYVGTAAGEDLALVTGRGQNNVVDIDGLRPYVRDRDVVLLGIRDDDLYIQELIELGMPIRTALAIQTEGPRRVGVQAVQYLRELDGFWVHLDADVLDAEVMPAVDTPSPGGLEHDELVALLAPIVSDPQCVGLELTVFDPDLDSDGKLAVKLTDTLVDALAGRAHAGA</sequence>
<dbReference type="GO" id="GO:0005737">
    <property type="term" value="C:cytoplasm"/>
    <property type="evidence" value="ECO:0007669"/>
    <property type="project" value="TreeGrafter"/>
</dbReference>
<evidence type="ECO:0000256" key="2">
    <source>
        <dbReference type="ARBA" id="ARBA00022801"/>
    </source>
</evidence>
<keyword evidence="6" id="KW-1185">Reference proteome</keyword>
<evidence type="ECO:0000313" key="5">
    <source>
        <dbReference type="EMBL" id="MBE1609429.1"/>
    </source>
</evidence>
<dbReference type="GO" id="GO:0004053">
    <property type="term" value="F:arginase activity"/>
    <property type="evidence" value="ECO:0007669"/>
    <property type="project" value="UniProtKB-EC"/>
</dbReference>
<comment type="similarity">
    <text evidence="4">Belongs to the arginase family.</text>
</comment>
<dbReference type="EMBL" id="JADBEM010000001">
    <property type="protein sequence ID" value="MBE1609429.1"/>
    <property type="molecule type" value="Genomic_DNA"/>
</dbReference>
<dbReference type="CDD" id="cd09999">
    <property type="entry name" value="Arginase-like_1"/>
    <property type="match status" value="1"/>
</dbReference>
<dbReference type="PROSITE" id="PS51409">
    <property type="entry name" value="ARGINASE_2"/>
    <property type="match status" value="1"/>
</dbReference>
<accession>A0A927MZI2</accession>
<comment type="caution">
    <text evidence="5">The sequence shown here is derived from an EMBL/GenBank/DDBJ whole genome shotgun (WGS) entry which is preliminary data.</text>
</comment>
<dbReference type="SUPFAM" id="SSF52768">
    <property type="entry name" value="Arginase/deacetylase"/>
    <property type="match status" value="1"/>
</dbReference>
<dbReference type="Gene3D" id="3.40.800.10">
    <property type="entry name" value="Ureohydrolase domain"/>
    <property type="match status" value="1"/>
</dbReference>
<evidence type="ECO:0000256" key="4">
    <source>
        <dbReference type="PROSITE-ProRule" id="PRU00742"/>
    </source>
</evidence>
<organism evidence="5 6">
    <name type="scientific">Actinopolymorpha pittospori</name>
    <dbReference type="NCBI Taxonomy" id="648752"/>
    <lineage>
        <taxon>Bacteria</taxon>
        <taxon>Bacillati</taxon>
        <taxon>Actinomycetota</taxon>
        <taxon>Actinomycetes</taxon>
        <taxon>Propionibacteriales</taxon>
        <taxon>Actinopolymorphaceae</taxon>
        <taxon>Actinopolymorpha</taxon>
    </lineage>
</organism>
<name>A0A927MZI2_9ACTN</name>
<keyword evidence="2 5" id="KW-0378">Hydrolase</keyword>
<dbReference type="Proteomes" id="UP000638648">
    <property type="component" value="Unassembled WGS sequence"/>
</dbReference>
<dbReference type="EC" id="3.5.3.1" evidence="5"/>
<evidence type="ECO:0000256" key="1">
    <source>
        <dbReference type="ARBA" id="ARBA00022723"/>
    </source>
</evidence>
<gene>
    <name evidence="5" type="ORF">HEB94_006277</name>
</gene>
<dbReference type="Pfam" id="PF00491">
    <property type="entry name" value="Arginase"/>
    <property type="match status" value="1"/>
</dbReference>
<reference evidence="5" key="1">
    <citation type="submission" date="2020-10" db="EMBL/GenBank/DDBJ databases">
        <title>Sequencing the genomes of 1000 actinobacteria strains.</title>
        <authorList>
            <person name="Klenk H.-P."/>
        </authorList>
    </citation>
    <scope>NUCLEOTIDE SEQUENCE</scope>
    <source>
        <strain evidence="5">DSM 45354</strain>
    </source>
</reference>
<keyword evidence="1" id="KW-0479">Metal-binding</keyword>
<evidence type="ECO:0000313" key="6">
    <source>
        <dbReference type="Proteomes" id="UP000638648"/>
    </source>
</evidence>
<evidence type="ECO:0000256" key="3">
    <source>
        <dbReference type="ARBA" id="ARBA00023211"/>
    </source>
</evidence>
<dbReference type="InterPro" id="IPR006035">
    <property type="entry name" value="Ureohydrolase"/>
</dbReference>
<dbReference type="PANTHER" id="PTHR43782">
    <property type="entry name" value="ARGINASE"/>
    <property type="match status" value="1"/>
</dbReference>